<evidence type="ECO:0000313" key="2">
    <source>
        <dbReference type="EMBL" id="ABX38555.1"/>
    </source>
</evidence>
<reference evidence="3" key="2">
    <citation type="submission" date="2007-11" db="EMBL/GenBank/DDBJ databases">
        <title>Complete sequence of Delftia acidovorans DSM 14801 / SPH-1.</title>
        <authorList>
            <person name="Copeland A."/>
            <person name="Lucas S."/>
            <person name="Lapidus A."/>
            <person name="Barry K."/>
            <person name="Glavina del Rio T."/>
            <person name="Dalin E."/>
            <person name="Tice H."/>
            <person name="Pitluck S."/>
            <person name="Lowry S."/>
            <person name="Clum A."/>
            <person name="Schmutz J."/>
            <person name="Larimer F."/>
            <person name="Land M."/>
            <person name="Hauser L."/>
            <person name="Kyrpides N."/>
            <person name="Kim E."/>
            <person name="Schleheck D."/>
            <person name="Richardson P."/>
        </authorList>
    </citation>
    <scope>NUCLEOTIDE SEQUENCE [LARGE SCALE GENOMIC DNA]</scope>
    <source>
        <strain evidence="3">DSM 14801 / SPH-1</strain>
    </source>
</reference>
<gene>
    <name evidence="2" type="ordered locus">Daci_5927</name>
</gene>
<keyword evidence="1" id="KW-0812">Transmembrane</keyword>
<feature type="transmembrane region" description="Helical" evidence="1">
    <location>
        <begin position="15"/>
        <end position="32"/>
    </location>
</feature>
<name>A9C192_DELAS</name>
<protein>
    <recommendedName>
        <fullName evidence="4">Glycosyltransferase RgtA/B/C/D-like domain-containing protein</fullName>
    </recommendedName>
</protein>
<feature type="transmembrane region" description="Helical" evidence="1">
    <location>
        <begin position="356"/>
        <end position="374"/>
    </location>
</feature>
<reference evidence="2 3" key="1">
    <citation type="journal article" date="2004" name="Appl. Environ. Microbiol.">
        <title>Mineralization of individual congeners of linear alkylbenzenesulfonate by defined pairs of heterotrophic bacteria.</title>
        <authorList>
            <person name="Schleheck D."/>
            <person name="Knepper T.P."/>
            <person name="Fischer K."/>
            <person name="Cook A.M."/>
        </authorList>
    </citation>
    <scope>NUCLEOTIDE SEQUENCE [LARGE SCALE GENOMIC DNA]</scope>
    <source>
        <strain evidence="3">DSM 14801 / SPH-1</strain>
    </source>
</reference>
<dbReference type="KEGG" id="dac:Daci_5927"/>
<dbReference type="EMBL" id="CP000884">
    <property type="protein sequence ID" value="ABX38555.1"/>
    <property type="molecule type" value="Genomic_DNA"/>
</dbReference>
<feature type="transmembrane region" description="Helical" evidence="1">
    <location>
        <begin position="456"/>
        <end position="474"/>
    </location>
</feature>
<feature type="transmembrane region" description="Helical" evidence="1">
    <location>
        <begin position="174"/>
        <end position="189"/>
    </location>
</feature>
<feature type="transmembrane region" description="Helical" evidence="1">
    <location>
        <begin position="394"/>
        <end position="415"/>
    </location>
</feature>
<dbReference type="Proteomes" id="UP000000784">
    <property type="component" value="Chromosome"/>
</dbReference>
<dbReference type="AlphaFoldDB" id="A9C192"/>
<proteinExistence type="predicted"/>
<keyword evidence="1" id="KW-1133">Transmembrane helix</keyword>
<organism evidence="2 3">
    <name type="scientific">Delftia acidovorans (strain DSM 14801 / SPH-1)</name>
    <dbReference type="NCBI Taxonomy" id="398578"/>
    <lineage>
        <taxon>Bacteria</taxon>
        <taxon>Pseudomonadati</taxon>
        <taxon>Pseudomonadota</taxon>
        <taxon>Betaproteobacteria</taxon>
        <taxon>Burkholderiales</taxon>
        <taxon>Comamonadaceae</taxon>
        <taxon>Delftia</taxon>
    </lineage>
</organism>
<feature type="transmembrane region" description="Helical" evidence="1">
    <location>
        <begin position="95"/>
        <end position="115"/>
    </location>
</feature>
<dbReference type="HOGENOM" id="CLU_413730_0_0_4"/>
<dbReference type="STRING" id="398578.Daci_5927"/>
<evidence type="ECO:0000313" key="3">
    <source>
        <dbReference type="Proteomes" id="UP000000784"/>
    </source>
</evidence>
<keyword evidence="3" id="KW-1185">Reference proteome</keyword>
<sequence>MTLDAGMLNRNIKKIWIPFISFIWLIWILLSAQKRLAQFFPPAGSVLNGDAQQTYLPAARGLLAAPWHFLTKDQLSYNVAPLGYLWPALWSADPISNQIANCALFLACVFLMWYCGYRLAGWVAGMASSYLLVFHPTIVYYAPHVLTESLYLFGLLVLITSAIEYALTPRLRKVCAGFLAFGLTVTLLTRPILQFFTVGILALLIFAGIYWKYAAKTADIKKITICRQLSTALIMALALPILVIIKNGTYFNVWSIGTGAGTGIYYGVSPLKAGLEPVFSGFAYDAGAIAGTVAPQTKGNPLALESDQINRRVALEIIKNTEFSDNIRFFGYKLKSWLLYSTPELLGEPGLRPFRIFEWIAILTATFIFIKHRIKKRRETEIQSTDDNNTSRALLFFPLLLMPFAMAVQLTPILYNDRYNLYSMEPWIILACGVSLGIIFNPNWSIQENPYSNIRWVVSRIAIIGLLITLPPAITKYSIRHEEWGMDPHRPGPTSVIFNNARFGTMTAVGATQASEDTWVLEESPAKLRIPLPSHNYDTLSHYMVLDMLWRMRFSLTPAPDASNSCKKVNISLTNAHQVRPGFRTSTEIDTKPDGALHTYAIFGNHQLRPAGEGFLEATFNCPKGSKVTWSAIELLQNTMPQAADAFIKHGTPINVYRRENPQ</sequence>
<evidence type="ECO:0008006" key="4">
    <source>
        <dbReference type="Google" id="ProtNLM"/>
    </source>
</evidence>
<keyword evidence="1" id="KW-0472">Membrane</keyword>
<dbReference type="eggNOG" id="COG1807">
    <property type="taxonomic scope" value="Bacteria"/>
</dbReference>
<feature type="transmembrane region" description="Helical" evidence="1">
    <location>
        <begin position="427"/>
        <end position="444"/>
    </location>
</feature>
<feature type="transmembrane region" description="Helical" evidence="1">
    <location>
        <begin position="225"/>
        <end position="245"/>
    </location>
</feature>
<evidence type="ECO:0000256" key="1">
    <source>
        <dbReference type="SAM" id="Phobius"/>
    </source>
</evidence>
<accession>A9C192</accession>
<feature type="transmembrane region" description="Helical" evidence="1">
    <location>
        <begin position="195"/>
        <end position="213"/>
    </location>
</feature>